<dbReference type="OMA" id="LIERKPX"/>
<dbReference type="EnsemblPlants" id="OPUNC03G22050.1">
    <property type="protein sequence ID" value="OPUNC03G22050.1"/>
    <property type="gene ID" value="OPUNC03G22050"/>
</dbReference>
<proteinExistence type="predicted"/>
<dbReference type="GO" id="GO:0006355">
    <property type="term" value="P:regulation of DNA-templated transcription"/>
    <property type="evidence" value="ECO:0007669"/>
    <property type="project" value="InterPro"/>
</dbReference>
<sequence>MVTTRGMAASVSASAGRRGRAAEAMSPLVAASAAEGYEREREARIRENMERMQKLGIRDLANRFNQPVAGFAGGGTGRRKLAPVTAGPASPSPARRSLRLKSLDPVNYCEIRTRKGKDVEGGSSVPIEVGSEEEVNAEDAPVAKEDQGDSEAIQDEDADHQLNDPADDDDEDDRESVVTSGSQDCEVNLDDIIRCATSSKLAGPKKRKLIERKAP</sequence>
<dbReference type="InterPro" id="IPR040221">
    <property type="entry name" value="CDCA7/CDA7L"/>
</dbReference>
<dbReference type="GO" id="GO:0005634">
    <property type="term" value="C:nucleus"/>
    <property type="evidence" value="ECO:0007669"/>
    <property type="project" value="TreeGrafter"/>
</dbReference>
<feature type="compositionally biased region" description="Acidic residues" evidence="1">
    <location>
        <begin position="148"/>
        <end position="158"/>
    </location>
</feature>
<feature type="region of interest" description="Disordered" evidence="1">
    <location>
        <begin position="1"/>
        <end position="24"/>
    </location>
</feature>
<reference evidence="2" key="1">
    <citation type="submission" date="2015-04" db="UniProtKB">
        <authorList>
            <consortium name="EnsemblPlants"/>
        </authorList>
    </citation>
    <scope>IDENTIFICATION</scope>
</reference>
<keyword evidence="3" id="KW-1185">Reference proteome</keyword>
<name>A0A0E0KFQ8_ORYPU</name>
<evidence type="ECO:0000256" key="1">
    <source>
        <dbReference type="SAM" id="MobiDB-lite"/>
    </source>
</evidence>
<reference evidence="2" key="2">
    <citation type="submission" date="2018-05" db="EMBL/GenBank/DDBJ databases">
        <title>OpunRS2 (Oryza punctata Reference Sequence Version 2).</title>
        <authorList>
            <person name="Zhang J."/>
            <person name="Kudrna D."/>
            <person name="Lee S."/>
            <person name="Talag J."/>
            <person name="Welchert J."/>
            <person name="Wing R.A."/>
        </authorList>
    </citation>
    <scope>NUCLEOTIDE SEQUENCE [LARGE SCALE GENOMIC DNA]</scope>
</reference>
<dbReference type="Gramene" id="OPUNC03G22050.1">
    <property type="protein sequence ID" value="OPUNC03G22050.1"/>
    <property type="gene ID" value="OPUNC03G22050"/>
</dbReference>
<evidence type="ECO:0000313" key="2">
    <source>
        <dbReference type="EnsemblPlants" id="OPUNC03G22050.1"/>
    </source>
</evidence>
<dbReference type="Proteomes" id="UP000026962">
    <property type="component" value="Chromosome 3"/>
</dbReference>
<dbReference type="HOGENOM" id="CLU_1356508_0_0_1"/>
<feature type="compositionally biased region" description="Basic and acidic residues" evidence="1">
    <location>
        <begin position="111"/>
        <end position="120"/>
    </location>
</feature>
<dbReference type="PANTHER" id="PTHR31169">
    <property type="entry name" value="OS05G0300700 PROTEIN"/>
    <property type="match status" value="1"/>
</dbReference>
<dbReference type="STRING" id="4537.A0A0E0KFQ8"/>
<organism evidence="2">
    <name type="scientific">Oryza punctata</name>
    <name type="common">Red rice</name>
    <dbReference type="NCBI Taxonomy" id="4537"/>
    <lineage>
        <taxon>Eukaryota</taxon>
        <taxon>Viridiplantae</taxon>
        <taxon>Streptophyta</taxon>
        <taxon>Embryophyta</taxon>
        <taxon>Tracheophyta</taxon>
        <taxon>Spermatophyta</taxon>
        <taxon>Magnoliopsida</taxon>
        <taxon>Liliopsida</taxon>
        <taxon>Poales</taxon>
        <taxon>Poaceae</taxon>
        <taxon>BOP clade</taxon>
        <taxon>Oryzoideae</taxon>
        <taxon>Oryzeae</taxon>
        <taxon>Oryzinae</taxon>
        <taxon>Oryza</taxon>
    </lineage>
</organism>
<feature type="compositionally biased region" description="Acidic residues" evidence="1">
    <location>
        <begin position="165"/>
        <end position="174"/>
    </location>
</feature>
<protein>
    <submittedName>
        <fullName evidence="2">Uncharacterized protein</fullName>
    </submittedName>
</protein>
<accession>A0A0E0KFQ8</accession>
<evidence type="ECO:0000313" key="3">
    <source>
        <dbReference type="Proteomes" id="UP000026962"/>
    </source>
</evidence>
<feature type="region of interest" description="Disordered" evidence="1">
    <location>
        <begin position="68"/>
        <end position="183"/>
    </location>
</feature>
<dbReference type="PANTHER" id="PTHR31169:SF23">
    <property type="entry name" value="OS03G0572250 PROTEIN"/>
    <property type="match status" value="1"/>
</dbReference>
<dbReference type="AlphaFoldDB" id="A0A0E0KFQ8"/>